<dbReference type="Gene3D" id="1.10.443.10">
    <property type="entry name" value="Intergrase catalytic core"/>
    <property type="match status" value="1"/>
</dbReference>
<dbReference type="EMBL" id="CP082904">
    <property type="protein sequence ID" value="UQY42472.1"/>
    <property type="molecule type" value="Genomic_DNA"/>
</dbReference>
<dbReference type="InterPro" id="IPR013762">
    <property type="entry name" value="Integrase-like_cat_sf"/>
</dbReference>
<organism evidence="4 5">
    <name type="scientific">Mixta hanseatica</name>
    <dbReference type="NCBI Taxonomy" id="2872648"/>
    <lineage>
        <taxon>Bacteria</taxon>
        <taxon>Pseudomonadati</taxon>
        <taxon>Pseudomonadota</taxon>
        <taxon>Gammaproteobacteria</taxon>
        <taxon>Enterobacterales</taxon>
        <taxon>Erwiniaceae</taxon>
        <taxon>Mixta</taxon>
    </lineage>
</organism>
<protein>
    <submittedName>
        <fullName evidence="4">Tyrosine-type recombinase/integrase</fullName>
    </submittedName>
</protein>
<feature type="region of interest" description="Disordered" evidence="2">
    <location>
        <begin position="1"/>
        <end position="24"/>
    </location>
</feature>
<reference evidence="4" key="1">
    <citation type="submission" date="2021-09" db="EMBL/GenBank/DDBJ databases">
        <title>First case of bloodstream infection caused by Mixta hanseatica sp. nov., a member of the Erwiniaceae family.</title>
        <authorList>
            <person name="Both A."/>
            <person name="Huang J."/>
            <person name="Wenzel P."/>
            <person name="Aepfelbacher M."/>
            <person name="Rohde H."/>
            <person name="Christner M."/>
            <person name="Hentschke M."/>
        </authorList>
    </citation>
    <scope>NUCLEOTIDE SEQUENCE</scope>
    <source>
        <strain evidence="4">X22927</strain>
    </source>
</reference>
<gene>
    <name evidence="4" type="ORF">K6958_10925</name>
</gene>
<dbReference type="Proteomes" id="UP001056635">
    <property type="component" value="Chromosome"/>
</dbReference>
<evidence type="ECO:0000256" key="2">
    <source>
        <dbReference type="SAM" id="MobiDB-lite"/>
    </source>
</evidence>
<evidence type="ECO:0000256" key="1">
    <source>
        <dbReference type="ARBA" id="ARBA00023172"/>
    </source>
</evidence>
<evidence type="ECO:0000313" key="5">
    <source>
        <dbReference type="Proteomes" id="UP001056635"/>
    </source>
</evidence>
<evidence type="ECO:0000313" key="4">
    <source>
        <dbReference type="EMBL" id="UQY42472.1"/>
    </source>
</evidence>
<accession>A0ABY4R6B5</accession>
<dbReference type="SUPFAM" id="SSF56349">
    <property type="entry name" value="DNA breaking-rejoining enzymes"/>
    <property type="match status" value="1"/>
</dbReference>
<feature type="domain" description="Tyr recombinase" evidence="3">
    <location>
        <begin position="14"/>
        <end position="93"/>
    </location>
</feature>
<dbReference type="InterPro" id="IPR011010">
    <property type="entry name" value="DNA_brk_join_enz"/>
</dbReference>
<evidence type="ECO:0000259" key="3">
    <source>
        <dbReference type="Pfam" id="PF00589"/>
    </source>
</evidence>
<dbReference type="InterPro" id="IPR002104">
    <property type="entry name" value="Integrase_catalytic"/>
</dbReference>
<feature type="compositionally biased region" description="Low complexity" evidence="2">
    <location>
        <begin position="1"/>
        <end position="18"/>
    </location>
</feature>
<sequence>MTAQAKSASVGSGKAAQQTELPILHKKTNRNRTFAVQLQVVRDTAVKRTGIRRRNPYHTRHTYAYRLLAFGANPLLLANQMGHENTQSVYIYSTWINGMATGQICCMRD</sequence>
<dbReference type="Pfam" id="PF00589">
    <property type="entry name" value="Phage_integrase"/>
    <property type="match status" value="1"/>
</dbReference>
<keyword evidence="5" id="KW-1185">Reference proteome</keyword>
<name>A0ABY4R6B5_9GAMM</name>
<dbReference type="RefSeq" id="WP_249891136.1">
    <property type="nucleotide sequence ID" value="NZ_CP082904.1"/>
</dbReference>
<keyword evidence="1" id="KW-0233">DNA recombination</keyword>
<proteinExistence type="predicted"/>